<dbReference type="InterPro" id="IPR008640">
    <property type="entry name" value="Adhesin_Head_dom"/>
</dbReference>
<name>A0A6C0J088_9ZZZZ</name>
<dbReference type="GO" id="GO:0019867">
    <property type="term" value="C:outer membrane"/>
    <property type="evidence" value="ECO:0007669"/>
    <property type="project" value="InterPro"/>
</dbReference>
<protein>
    <recommendedName>
        <fullName evidence="1">Trimeric autotransporter adhesin YadA-like head domain-containing protein</fullName>
    </recommendedName>
</protein>
<evidence type="ECO:0000259" key="1">
    <source>
        <dbReference type="Pfam" id="PF05658"/>
    </source>
</evidence>
<sequence length="350" mass="35698">MAFLLQQSTIGGKNVEANFVSAKVVQADTVIVGEGGLVGVETGGGNLEDVLTEGSTANLQSISGLTSLSFQQTYAASTQKTSNPMSNIIIGTTSSNDNLLGGLPQFNNTHTSGGSYDNILIGSQFTRSTFRENVVIGSGAGRCEPTSLSGIVGKNVIIGKDAHGFSPSMSGGTYTNDGFQSFNSVIIGNRAQSKSRLGGWCVSIGAYSNEALGNTWAENSTAVGSHSKTSNYTTTAIGYRCSATGYLSTALGHGAGSGLETIASGYGSLAIGHRVTSSHQFGVAIGYRATTSANNQLVVNVSGTSTPSLRMGFSVGTGAFGGGGSIALANAYGYLTVLISNVSYKIPLLK</sequence>
<organism evidence="2">
    <name type="scientific">viral metagenome</name>
    <dbReference type="NCBI Taxonomy" id="1070528"/>
    <lineage>
        <taxon>unclassified sequences</taxon>
        <taxon>metagenomes</taxon>
        <taxon>organismal metagenomes</taxon>
    </lineage>
</organism>
<accession>A0A6C0J088</accession>
<evidence type="ECO:0000313" key="2">
    <source>
        <dbReference type="EMBL" id="QHT97053.1"/>
    </source>
</evidence>
<feature type="domain" description="Trimeric autotransporter adhesin YadA-like head" evidence="1">
    <location>
        <begin position="263"/>
        <end position="289"/>
    </location>
</feature>
<dbReference type="AlphaFoldDB" id="A0A6C0J088"/>
<dbReference type="EMBL" id="MN740271">
    <property type="protein sequence ID" value="QHT97053.1"/>
    <property type="molecule type" value="Genomic_DNA"/>
</dbReference>
<reference evidence="2" key="1">
    <citation type="journal article" date="2020" name="Nature">
        <title>Giant virus diversity and host interactions through global metagenomics.</title>
        <authorList>
            <person name="Schulz F."/>
            <person name="Roux S."/>
            <person name="Paez-Espino D."/>
            <person name="Jungbluth S."/>
            <person name="Walsh D.A."/>
            <person name="Denef V.J."/>
            <person name="McMahon K.D."/>
            <person name="Konstantinidis K.T."/>
            <person name="Eloe-Fadrosh E.A."/>
            <person name="Kyrpides N.C."/>
            <person name="Woyke T."/>
        </authorList>
    </citation>
    <scope>NUCLEOTIDE SEQUENCE</scope>
    <source>
        <strain evidence="2">GVMAG-M-3300024510-1</strain>
    </source>
</reference>
<dbReference type="Gene3D" id="2.150.10.10">
    <property type="entry name" value="Serralysin-like metalloprotease, C-terminal"/>
    <property type="match status" value="1"/>
</dbReference>
<feature type="domain" description="Trimeric autotransporter adhesin YadA-like head" evidence="1">
    <location>
        <begin position="218"/>
        <end position="239"/>
    </location>
</feature>
<dbReference type="Pfam" id="PF05658">
    <property type="entry name" value="YadA_head"/>
    <property type="match status" value="2"/>
</dbReference>
<dbReference type="SUPFAM" id="SSF101967">
    <property type="entry name" value="Adhesin YadA, collagen-binding domain"/>
    <property type="match status" value="1"/>
</dbReference>
<dbReference type="InterPro" id="IPR011049">
    <property type="entry name" value="Serralysin-like_metalloprot_C"/>
</dbReference>
<proteinExistence type="predicted"/>